<dbReference type="Proteomes" id="UP000051739">
    <property type="component" value="Unassembled WGS sequence"/>
</dbReference>
<comment type="caution">
    <text evidence="1">The sequence shown here is derived from an EMBL/GenBank/DDBJ whole genome shotgun (WGS) entry which is preliminary data.</text>
</comment>
<dbReference type="Pfam" id="PF05014">
    <property type="entry name" value="Nuc_deoxyrib_tr"/>
    <property type="match status" value="1"/>
</dbReference>
<keyword evidence="1" id="KW-0808">Transferase</keyword>
<name>A0A0R1VBE4_9LACO</name>
<dbReference type="SUPFAM" id="SSF52309">
    <property type="entry name" value="N-(deoxy)ribosyltransferase-like"/>
    <property type="match status" value="1"/>
</dbReference>
<dbReference type="RefSeq" id="WP_056936967.1">
    <property type="nucleotide sequence ID" value="NZ_AZFN01000006.1"/>
</dbReference>
<accession>A0A0R1VBE4</accession>
<dbReference type="Gene3D" id="3.40.50.450">
    <property type="match status" value="1"/>
</dbReference>
<gene>
    <name evidence="1" type="ORF">FC60_GL001494</name>
</gene>
<dbReference type="InterPro" id="IPR007710">
    <property type="entry name" value="Nucleoside_deoxyribTrfase"/>
</dbReference>
<reference evidence="1 2" key="1">
    <citation type="journal article" date="2015" name="Genome Announc.">
        <title>Expanding the biotechnology potential of lactobacilli through comparative genomics of 213 strains and associated genera.</title>
        <authorList>
            <person name="Sun Z."/>
            <person name="Harris H.M."/>
            <person name="McCann A."/>
            <person name="Guo C."/>
            <person name="Argimon S."/>
            <person name="Zhang W."/>
            <person name="Yang X."/>
            <person name="Jeffery I.B."/>
            <person name="Cooney J.C."/>
            <person name="Kagawa T.F."/>
            <person name="Liu W."/>
            <person name="Song Y."/>
            <person name="Salvetti E."/>
            <person name="Wrobel A."/>
            <person name="Rasinkangas P."/>
            <person name="Parkhill J."/>
            <person name="Rea M.C."/>
            <person name="O'Sullivan O."/>
            <person name="Ritari J."/>
            <person name="Douillard F.P."/>
            <person name="Paul Ross R."/>
            <person name="Yang R."/>
            <person name="Briner A.E."/>
            <person name="Felis G.E."/>
            <person name="de Vos W.M."/>
            <person name="Barrangou R."/>
            <person name="Klaenhammer T.R."/>
            <person name="Caufield P.W."/>
            <person name="Cui Y."/>
            <person name="Zhang H."/>
            <person name="O'Toole P.W."/>
        </authorList>
    </citation>
    <scope>NUCLEOTIDE SEQUENCE [LARGE SCALE GENOMIC DNA]</scope>
    <source>
        <strain evidence="1 2">DSM 16045</strain>
    </source>
</reference>
<dbReference type="AlphaFoldDB" id="A0A0R1VBE4"/>
<dbReference type="GO" id="GO:0016740">
    <property type="term" value="F:transferase activity"/>
    <property type="evidence" value="ECO:0007669"/>
    <property type="project" value="UniProtKB-KW"/>
</dbReference>
<proteinExistence type="predicted"/>
<dbReference type="EMBL" id="AZFN01000006">
    <property type="protein sequence ID" value="KRM02800.1"/>
    <property type="molecule type" value="Genomic_DNA"/>
</dbReference>
<keyword evidence="2" id="KW-1185">Reference proteome</keyword>
<evidence type="ECO:0000313" key="2">
    <source>
        <dbReference type="Proteomes" id="UP000051739"/>
    </source>
</evidence>
<sequence>MRIYLAGPFFSPEQIARIEIIETALRQNSTVDDFFSPRLGEDGGEFSVGSPEWANKVFHLDVSEIDRADALVVVADYVNDNMDSGTAFEVGYAYSHQKPIVVVHELPEPLNLMIGQALQCYLTDGHEVANLDFNNLPHQPYTGKTF</sequence>
<protein>
    <submittedName>
        <fullName evidence="1">Purine deoxyribosyltransferase</fullName>
    </submittedName>
</protein>
<dbReference type="PATRIC" id="fig|1423749.3.peg.1547"/>
<organism evidence="1 2">
    <name type="scientific">Limosilactobacillus gastricus DSM 16045</name>
    <dbReference type="NCBI Taxonomy" id="1423749"/>
    <lineage>
        <taxon>Bacteria</taxon>
        <taxon>Bacillati</taxon>
        <taxon>Bacillota</taxon>
        <taxon>Bacilli</taxon>
        <taxon>Lactobacillales</taxon>
        <taxon>Lactobacillaceae</taxon>
        <taxon>Limosilactobacillus</taxon>
    </lineage>
</organism>
<evidence type="ECO:0000313" key="1">
    <source>
        <dbReference type="EMBL" id="KRM02800.1"/>
    </source>
</evidence>